<evidence type="ECO:0000313" key="4">
    <source>
        <dbReference type="Proteomes" id="UP000736583"/>
    </source>
</evidence>
<comment type="caution">
    <text evidence="3">The sequence shown here is derived from an EMBL/GenBank/DDBJ whole genome shotgun (WGS) entry which is preliminary data.</text>
</comment>
<sequence length="485" mass="53770">MKKKFSLFLVFVLALLTWVGGINPQEANATVIDHEIGTKNLNNTPENSAKIGEQILQPEIGWRRYDDANSNITKGGNADTYSYYPAYKNMLTRLNTAGAYVEFNFTGTKLRVIGTRYSGYCKTVKILIDNVPYTFSSGGNELWQCLLFEINGLEDSEHFVKIIREVPYINYNDQIHIDAFDIDTNGQLKPYNEDTSSIVPTAEISVNKTSMDLLEGSSEKLTATVLPEDAINKKIIWTSSDSSIATIDENGNVTAVKGGQAVITATVEGTTLTATCNVTVTPISKDETITVESEQSKLRVGQEFTTDIVLHNGINICAEDIKIDYNKDLFEYVGYDVINGLRVVKELKDSNTGTLRFIIASLGKDNAINGDKIILKLKFKAKAVGTGKVDVVRARIADNGTMEKDLLSENCGEKEFIVSTYDVNRDGEFTLLDLGIDAWYYGYNAENTDTSKYDTDVVINGKVDDADLLEIVEQMIKNPNYEPNN</sequence>
<feature type="domain" description="BIG2" evidence="2">
    <location>
        <begin position="200"/>
        <end position="277"/>
    </location>
</feature>
<protein>
    <submittedName>
        <fullName evidence="3">Ig-like domain-containing protein</fullName>
    </submittedName>
</protein>
<dbReference type="Pfam" id="PF02368">
    <property type="entry name" value="Big_2"/>
    <property type="match status" value="1"/>
</dbReference>
<dbReference type="EMBL" id="JAHLQL010000001">
    <property type="protein sequence ID" value="MBU5591005.1"/>
    <property type="molecule type" value="Genomic_DNA"/>
</dbReference>
<accession>A0ABS6EZ45</accession>
<feature type="signal peptide" evidence="1">
    <location>
        <begin position="1"/>
        <end position="29"/>
    </location>
</feature>
<keyword evidence="1" id="KW-0732">Signal</keyword>
<evidence type="ECO:0000256" key="1">
    <source>
        <dbReference type="SAM" id="SignalP"/>
    </source>
</evidence>
<dbReference type="Pfam" id="PF00963">
    <property type="entry name" value="Cohesin"/>
    <property type="match status" value="1"/>
</dbReference>
<organism evidence="3 4">
    <name type="scientific">Clostridium simiarum</name>
    <dbReference type="NCBI Taxonomy" id="2841506"/>
    <lineage>
        <taxon>Bacteria</taxon>
        <taxon>Bacillati</taxon>
        <taxon>Bacillota</taxon>
        <taxon>Clostridia</taxon>
        <taxon>Eubacteriales</taxon>
        <taxon>Clostridiaceae</taxon>
        <taxon>Clostridium</taxon>
    </lineage>
</organism>
<dbReference type="Proteomes" id="UP000736583">
    <property type="component" value="Unassembled WGS sequence"/>
</dbReference>
<gene>
    <name evidence="3" type="ORF">KQI89_04450</name>
</gene>
<dbReference type="SMART" id="SM00635">
    <property type="entry name" value="BID_2"/>
    <property type="match status" value="1"/>
</dbReference>
<keyword evidence="4" id="KW-1185">Reference proteome</keyword>
<feature type="chain" id="PRO_5046268223" evidence="1">
    <location>
        <begin position="30"/>
        <end position="485"/>
    </location>
</feature>
<evidence type="ECO:0000259" key="2">
    <source>
        <dbReference type="SMART" id="SM00635"/>
    </source>
</evidence>
<dbReference type="RefSeq" id="WP_216456069.1">
    <property type="nucleotide sequence ID" value="NZ_JAHLQL010000001.1"/>
</dbReference>
<dbReference type="InterPro" id="IPR002102">
    <property type="entry name" value="Cohesin_dom"/>
</dbReference>
<evidence type="ECO:0000313" key="3">
    <source>
        <dbReference type="EMBL" id="MBU5591005.1"/>
    </source>
</evidence>
<dbReference type="InterPro" id="IPR003343">
    <property type="entry name" value="Big_2"/>
</dbReference>
<proteinExistence type="predicted"/>
<reference evidence="3 4" key="1">
    <citation type="submission" date="2021-06" db="EMBL/GenBank/DDBJ databases">
        <authorList>
            <person name="Sun Q."/>
            <person name="Li D."/>
        </authorList>
    </citation>
    <scope>NUCLEOTIDE SEQUENCE [LARGE SCALE GENOMIC DNA]</scope>
    <source>
        <strain evidence="3 4">MSJ-4</strain>
    </source>
</reference>
<dbReference type="CDD" id="cd08547">
    <property type="entry name" value="Type_II_cohesin"/>
    <property type="match status" value="1"/>
</dbReference>
<name>A0ABS6EZ45_9CLOT</name>